<evidence type="ECO:0000313" key="2">
    <source>
        <dbReference type="EMBL" id="PAF55467.1"/>
    </source>
</evidence>
<keyword evidence="3" id="KW-1185">Reference proteome</keyword>
<dbReference type="RefSeq" id="WP_084232634.1">
    <property type="nucleotide sequence ID" value="NZ_FWXE01000010.1"/>
</dbReference>
<reference evidence="2" key="1">
    <citation type="submission" date="2017-08" db="EMBL/GenBank/DDBJ databases">
        <authorList>
            <person name="Alvarez-Ponce D."/>
            <person name="Weitzman C.L."/>
            <person name="Tillett R.L."/>
            <person name="Sandmeier F.C."/>
            <person name="Tracy C.R."/>
        </authorList>
    </citation>
    <scope>NUCLEOTIDE SEQUENCE [LARGE SCALE GENOMIC DNA]</scope>
    <source>
        <strain evidence="2">PS6</strain>
    </source>
</reference>
<protein>
    <recommendedName>
        <fullName evidence="4">Lipoprotein</fullName>
    </recommendedName>
</protein>
<sequence length="98" mass="11333">MSQWHIQKSKKYKKVFFVISSLLITSSVGVLIACSTNEAMYKKETPLETPKVVIKQFPWPLEKGAAVYSKLTKADNDPYIQINLYGYKFFTFGNWYPV</sequence>
<feature type="chain" id="PRO_5047309000" description="Lipoprotein" evidence="1">
    <location>
        <begin position="33"/>
        <end position="98"/>
    </location>
</feature>
<comment type="caution">
    <text evidence="2">The sequence shown here is derived from an EMBL/GenBank/DDBJ whole genome shotgun (WGS) entry which is preliminary data.</text>
</comment>
<evidence type="ECO:0000313" key="3">
    <source>
        <dbReference type="Proteomes" id="UP000217033"/>
    </source>
</evidence>
<name>A0ABX4H6L7_9BACT</name>
<proteinExistence type="predicted"/>
<gene>
    <name evidence="2" type="ORF">CJF60_02165</name>
</gene>
<dbReference type="Proteomes" id="UP000217033">
    <property type="component" value="Unassembled WGS sequence"/>
</dbReference>
<dbReference type="EMBL" id="NQMN01000001">
    <property type="protein sequence ID" value="PAF55467.1"/>
    <property type="molecule type" value="Genomic_DNA"/>
</dbReference>
<feature type="signal peptide" evidence="1">
    <location>
        <begin position="1"/>
        <end position="32"/>
    </location>
</feature>
<evidence type="ECO:0000256" key="1">
    <source>
        <dbReference type="SAM" id="SignalP"/>
    </source>
</evidence>
<evidence type="ECO:0008006" key="4">
    <source>
        <dbReference type="Google" id="ProtNLM"/>
    </source>
</evidence>
<keyword evidence="1" id="KW-0732">Signal</keyword>
<accession>A0ABX4H6L7</accession>
<organism evidence="2 3">
    <name type="scientific">Mycoplasmopsis agassizii</name>
    <dbReference type="NCBI Taxonomy" id="33922"/>
    <lineage>
        <taxon>Bacteria</taxon>
        <taxon>Bacillati</taxon>
        <taxon>Mycoplasmatota</taxon>
        <taxon>Mycoplasmoidales</taxon>
        <taxon>Metamycoplasmataceae</taxon>
        <taxon>Mycoplasmopsis</taxon>
    </lineage>
</organism>